<reference evidence="3" key="1">
    <citation type="journal article" date="2020" name="Stud. Mycol.">
        <title>101 Dothideomycetes genomes: a test case for predicting lifestyles and emergence of pathogens.</title>
        <authorList>
            <person name="Haridas S."/>
            <person name="Albert R."/>
            <person name="Binder M."/>
            <person name="Bloem J."/>
            <person name="Labutti K."/>
            <person name="Salamov A."/>
            <person name="Andreopoulos B."/>
            <person name="Baker S."/>
            <person name="Barry K."/>
            <person name="Bills G."/>
            <person name="Bluhm B."/>
            <person name="Cannon C."/>
            <person name="Castanera R."/>
            <person name="Culley D."/>
            <person name="Daum C."/>
            <person name="Ezra D."/>
            <person name="Gonzalez J."/>
            <person name="Henrissat B."/>
            <person name="Kuo A."/>
            <person name="Liang C."/>
            <person name="Lipzen A."/>
            <person name="Lutzoni F."/>
            <person name="Magnuson J."/>
            <person name="Mondo S."/>
            <person name="Nolan M."/>
            <person name="Ohm R."/>
            <person name="Pangilinan J."/>
            <person name="Park H.-J."/>
            <person name="Ramirez L."/>
            <person name="Alfaro M."/>
            <person name="Sun H."/>
            <person name="Tritt A."/>
            <person name="Yoshinaga Y."/>
            <person name="Zwiers L.-H."/>
            <person name="Turgeon B."/>
            <person name="Goodwin S."/>
            <person name="Spatafora J."/>
            <person name="Crous P."/>
            <person name="Grigoriev I."/>
        </authorList>
    </citation>
    <scope>NUCLEOTIDE SEQUENCE</scope>
    <source>
        <strain evidence="3">CBS 122367</strain>
    </source>
</reference>
<dbReference type="PANTHER" id="PTHR24161:SF124">
    <property type="entry name" value="TRANSIENT RECEPTOR POTENTIAL CHANNEL PYREXIA"/>
    <property type="match status" value="1"/>
</dbReference>
<dbReference type="EMBL" id="MU005605">
    <property type="protein sequence ID" value="KAF2679186.1"/>
    <property type="molecule type" value="Genomic_DNA"/>
</dbReference>
<evidence type="ECO:0000256" key="1">
    <source>
        <dbReference type="ARBA" id="ARBA00022737"/>
    </source>
</evidence>
<dbReference type="SUPFAM" id="SSF48403">
    <property type="entry name" value="Ankyrin repeat"/>
    <property type="match status" value="1"/>
</dbReference>
<accession>A0A6G1ILS0</accession>
<proteinExistence type="predicted"/>
<dbReference type="Gene3D" id="1.25.40.20">
    <property type="entry name" value="Ankyrin repeat-containing domain"/>
    <property type="match status" value="1"/>
</dbReference>
<organism evidence="3 4">
    <name type="scientific">Lentithecium fluviatile CBS 122367</name>
    <dbReference type="NCBI Taxonomy" id="1168545"/>
    <lineage>
        <taxon>Eukaryota</taxon>
        <taxon>Fungi</taxon>
        <taxon>Dikarya</taxon>
        <taxon>Ascomycota</taxon>
        <taxon>Pezizomycotina</taxon>
        <taxon>Dothideomycetes</taxon>
        <taxon>Pleosporomycetidae</taxon>
        <taxon>Pleosporales</taxon>
        <taxon>Massarineae</taxon>
        <taxon>Lentitheciaceae</taxon>
        <taxon>Lentithecium</taxon>
    </lineage>
</organism>
<protein>
    <submittedName>
        <fullName evidence="3">Ankyrin</fullName>
    </submittedName>
</protein>
<dbReference type="PANTHER" id="PTHR24161">
    <property type="entry name" value="ANK_REP_REGION DOMAIN-CONTAINING PROTEIN-RELATED"/>
    <property type="match status" value="1"/>
</dbReference>
<gene>
    <name evidence="3" type="ORF">K458DRAFT_422422</name>
</gene>
<keyword evidence="4" id="KW-1185">Reference proteome</keyword>
<evidence type="ECO:0000313" key="4">
    <source>
        <dbReference type="Proteomes" id="UP000799291"/>
    </source>
</evidence>
<evidence type="ECO:0000256" key="2">
    <source>
        <dbReference type="ARBA" id="ARBA00023043"/>
    </source>
</evidence>
<name>A0A6G1ILS0_9PLEO</name>
<keyword evidence="1" id="KW-0677">Repeat</keyword>
<dbReference type="AlphaFoldDB" id="A0A6G1ILS0"/>
<dbReference type="InterPro" id="IPR036770">
    <property type="entry name" value="Ankyrin_rpt-contain_sf"/>
</dbReference>
<dbReference type="InterPro" id="IPR002110">
    <property type="entry name" value="Ankyrin_rpt"/>
</dbReference>
<sequence length="262" mass="28967">MASTELSFEHLVTLIKHGDRQQLSLALQQPSTALHTENVLIDAQTGVRVQELNLKRLLEAAARSGQEDMVETLLQFGQQHNVPVSEMISMDTIGAALNERPLEVLLKYRAVDSEVFSRPLHLGAELFGIACSGGPNHEDIPRRKYLGLLQHLLEAGADPNQKTHRQRPGHLLRMACFHASCDIVECLLRHGAEIKGSGAMCEASYYGRIDVLEVLLKYGGDMNEVYEMEDVVGPPGTALDVATAKGQKDVERWLLDHGAKRM</sequence>
<dbReference type="OrthoDB" id="5369447at2759"/>
<evidence type="ECO:0000313" key="3">
    <source>
        <dbReference type="EMBL" id="KAF2679186.1"/>
    </source>
</evidence>
<dbReference type="Pfam" id="PF12796">
    <property type="entry name" value="Ank_2"/>
    <property type="match status" value="1"/>
</dbReference>
<dbReference type="Proteomes" id="UP000799291">
    <property type="component" value="Unassembled WGS sequence"/>
</dbReference>
<dbReference type="SMART" id="SM00248">
    <property type="entry name" value="ANK"/>
    <property type="match status" value="3"/>
</dbReference>
<keyword evidence="2" id="KW-0040">ANK repeat</keyword>